<dbReference type="Pfam" id="PF12893">
    <property type="entry name" value="Lumazine_bd_2"/>
    <property type="match status" value="1"/>
</dbReference>
<keyword evidence="2" id="KW-1185">Reference proteome</keyword>
<evidence type="ECO:0000313" key="2">
    <source>
        <dbReference type="Proteomes" id="UP000295122"/>
    </source>
</evidence>
<accession>A0A4R7C4S5</accession>
<dbReference type="AlphaFoldDB" id="A0A4R7C4S5"/>
<gene>
    <name evidence="1" type="ORF">EV668_0270</name>
</gene>
<dbReference type="InterPro" id="IPR039437">
    <property type="entry name" value="FrzH/put_lumazine-bd"/>
</dbReference>
<evidence type="ECO:0000313" key="1">
    <source>
        <dbReference type="EMBL" id="TDR93023.1"/>
    </source>
</evidence>
<sequence>MAEDRKAIEEAIQTYLDGLYEGDADKLAFVFHPTSALTSEHEGQVQILPRDAWLDAVRKRPSPQSKSLARADEILSIDQSSATSAFVKVKCQIPPRYFTDYLSLLKIDGRWVVVQKIFTARVEEAAAAANAA</sequence>
<dbReference type="SUPFAM" id="SSF54427">
    <property type="entry name" value="NTF2-like"/>
    <property type="match status" value="1"/>
</dbReference>
<reference evidence="1 2" key="1">
    <citation type="submission" date="2019-03" db="EMBL/GenBank/DDBJ databases">
        <title>Genomic Encyclopedia of Type Strains, Phase IV (KMG-IV): sequencing the most valuable type-strain genomes for metagenomic binning, comparative biology and taxonomic classification.</title>
        <authorList>
            <person name="Goeker M."/>
        </authorList>
    </citation>
    <scope>NUCLEOTIDE SEQUENCE [LARGE SCALE GENOMIC DNA]</scope>
    <source>
        <strain evidence="1 2">DSM 25903</strain>
    </source>
</reference>
<organism evidence="1 2">
    <name type="scientific">Enterovirga rhinocerotis</name>
    <dbReference type="NCBI Taxonomy" id="1339210"/>
    <lineage>
        <taxon>Bacteria</taxon>
        <taxon>Pseudomonadati</taxon>
        <taxon>Pseudomonadota</taxon>
        <taxon>Alphaproteobacteria</taxon>
        <taxon>Hyphomicrobiales</taxon>
        <taxon>Methylobacteriaceae</taxon>
        <taxon>Enterovirga</taxon>
    </lineage>
</organism>
<protein>
    <submittedName>
        <fullName evidence="1">Putative lumazine-binding protein</fullName>
    </submittedName>
</protein>
<comment type="caution">
    <text evidence="1">The sequence shown here is derived from an EMBL/GenBank/DDBJ whole genome shotgun (WGS) entry which is preliminary data.</text>
</comment>
<dbReference type="Proteomes" id="UP000295122">
    <property type="component" value="Unassembled WGS sequence"/>
</dbReference>
<name>A0A4R7C4S5_9HYPH</name>
<dbReference type="Gene3D" id="3.10.450.50">
    <property type="match status" value="1"/>
</dbReference>
<dbReference type="RefSeq" id="WP_133768059.1">
    <property type="nucleotide sequence ID" value="NZ_SNZR01000011.1"/>
</dbReference>
<dbReference type="EMBL" id="SNZR01000011">
    <property type="protein sequence ID" value="TDR93023.1"/>
    <property type="molecule type" value="Genomic_DNA"/>
</dbReference>
<proteinExistence type="predicted"/>
<dbReference type="OrthoDB" id="7451095at2"/>
<dbReference type="InterPro" id="IPR032710">
    <property type="entry name" value="NTF2-like_dom_sf"/>
</dbReference>